<dbReference type="AlphaFoldDB" id="A0A0A2ECB6"/>
<evidence type="ECO:0000313" key="2">
    <source>
        <dbReference type="Proteomes" id="UP000030103"/>
    </source>
</evidence>
<evidence type="ECO:0008006" key="3">
    <source>
        <dbReference type="Google" id="ProtNLM"/>
    </source>
</evidence>
<protein>
    <recommendedName>
        <fullName evidence="3">Pentapeptide repeat-containing protein</fullName>
    </recommendedName>
</protein>
<proteinExistence type="predicted"/>
<dbReference type="EMBL" id="JRFA01000009">
    <property type="protein sequence ID" value="KGN75095.1"/>
    <property type="molecule type" value="Genomic_DNA"/>
</dbReference>
<accession>A0A0A2ECB6</accession>
<dbReference type="OrthoDB" id="67652at2"/>
<evidence type="ECO:0000313" key="1">
    <source>
        <dbReference type="EMBL" id="KGN75095.1"/>
    </source>
</evidence>
<keyword evidence="2" id="KW-1185">Reference proteome</keyword>
<organism evidence="1 2">
    <name type="scientific">Porphyromonas macacae</name>
    <dbReference type="NCBI Taxonomy" id="28115"/>
    <lineage>
        <taxon>Bacteria</taxon>
        <taxon>Pseudomonadati</taxon>
        <taxon>Bacteroidota</taxon>
        <taxon>Bacteroidia</taxon>
        <taxon>Bacteroidales</taxon>
        <taxon>Porphyromonadaceae</taxon>
        <taxon>Porphyromonas</taxon>
    </lineage>
</organism>
<dbReference type="Gene3D" id="2.160.20.80">
    <property type="entry name" value="E3 ubiquitin-protein ligase SopA"/>
    <property type="match status" value="1"/>
</dbReference>
<sequence length="139" mass="16133">MPIGADGGLFEDCLFQRCDFRGQYFWYPLFRKCIFENSKLKKIDFNDASFHYCKFIGKLEDVTFNGIYHKKDTGLKPLDYVDFSEAIFGDYVGFENCDLSTCTPPFGKTFEELLYIVDLNDMGHLSTGTKDRDVIPRKQ</sequence>
<dbReference type="RefSeq" id="WP_036873460.1">
    <property type="nucleotide sequence ID" value="NZ_JRFA01000009.1"/>
</dbReference>
<dbReference type="SUPFAM" id="SSF141571">
    <property type="entry name" value="Pentapeptide repeat-like"/>
    <property type="match status" value="1"/>
</dbReference>
<gene>
    <name evidence="1" type="ORF">HQ47_04120</name>
</gene>
<name>A0A0A2ECB6_9PORP</name>
<dbReference type="Proteomes" id="UP000030103">
    <property type="component" value="Unassembled WGS sequence"/>
</dbReference>
<comment type="caution">
    <text evidence="1">The sequence shown here is derived from an EMBL/GenBank/DDBJ whole genome shotgun (WGS) entry which is preliminary data.</text>
</comment>
<reference evidence="1 2" key="1">
    <citation type="submission" date="2014-09" db="EMBL/GenBank/DDBJ databases">
        <title>Draft Genome Sequence of Porphyromonas macacae COT-192_OH2859.</title>
        <authorList>
            <person name="Wallis C."/>
            <person name="Deusch O."/>
            <person name="O'Flynn C."/>
            <person name="Davis I."/>
            <person name="Horsfall A."/>
            <person name="Kirkwood N."/>
            <person name="Harris S."/>
            <person name="Eisen J.A."/>
            <person name="Coil D.A."/>
            <person name="Darling A.E."/>
            <person name="Jospin G."/>
            <person name="Alexiev A."/>
        </authorList>
    </citation>
    <scope>NUCLEOTIDE SEQUENCE [LARGE SCALE GENOMIC DNA]</scope>
    <source>
        <strain evidence="2">COT-192 OH2859</strain>
    </source>
</reference>